<evidence type="ECO:0000256" key="7">
    <source>
        <dbReference type="ARBA" id="ARBA00023140"/>
    </source>
</evidence>
<dbReference type="Pfam" id="PF00378">
    <property type="entry name" value="ECH_1"/>
    <property type="match status" value="1"/>
</dbReference>
<evidence type="ECO:0000256" key="6">
    <source>
        <dbReference type="ARBA" id="ARBA00023098"/>
    </source>
</evidence>
<evidence type="ECO:0000256" key="2">
    <source>
        <dbReference type="ARBA" id="ARBA00005005"/>
    </source>
</evidence>
<dbReference type="CDD" id="cd06558">
    <property type="entry name" value="crotonase-like"/>
    <property type="match status" value="1"/>
</dbReference>
<dbReference type="FunFam" id="1.10.12.10:FF:000004">
    <property type="entry name" value="Delta3,5-delta2,4-dienoyl-CoA isomerase"/>
    <property type="match status" value="1"/>
</dbReference>
<accession>A0A7T4R3K4</accession>
<dbReference type="PROSITE" id="PS00166">
    <property type="entry name" value="ENOYL_COA_HYDRATASE"/>
    <property type="match status" value="1"/>
</dbReference>
<name>A0A7T4R3K4_9GAMM</name>
<evidence type="ECO:0000256" key="9">
    <source>
        <dbReference type="RuleBase" id="RU003707"/>
    </source>
</evidence>
<keyword evidence="8" id="KW-0413">Isomerase</keyword>
<organism evidence="10 11">
    <name type="scientific">Spongiibacter nanhainus</name>
    <dbReference type="NCBI Taxonomy" id="2794344"/>
    <lineage>
        <taxon>Bacteria</taxon>
        <taxon>Pseudomonadati</taxon>
        <taxon>Pseudomonadota</taxon>
        <taxon>Gammaproteobacteria</taxon>
        <taxon>Cellvibrionales</taxon>
        <taxon>Spongiibacteraceae</taxon>
        <taxon>Spongiibacter</taxon>
    </lineage>
</organism>
<dbReference type="InterPro" id="IPR045002">
    <property type="entry name" value="Ech1-like"/>
</dbReference>
<dbReference type="PANTHER" id="PTHR43149">
    <property type="entry name" value="ENOYL-COA HYDRATASE"/>
    <property type="match status" value="1"/>
</dbReference>
<keyword evidence="4" id="KW-0276">Fatty acid metabolism</keyword>
<dbReference type="RefSeq" id="WP_198571108.1">
    <property type="nucleotide sequence ID" value="NZ_CP066167.1"/>
</dbReference>
<comment type="pathway">
    <text evidence="2">Lipid metabolism; fatty acid beta-oxidation.</text>
</comment>
<dbReference type="InterPro" id="IPR001753">
    <property type="entry name" value="Enoyl-CoA_hydra/iso"/>
</dbReference>
<keyword evidence="6" id="KW-0443">Lipid metabolism</keyword>
<dbReference type="GO" id="GO:0016853">
    <property type="term" value="F:isomerase activity"/>
    <property type="evidence" value="ECO:0007669"/>
    <property type="project" value="UniProtKB-KW"/>
</dbReference>
<protein>
    <submittedName>
        <fullName evidence="10">Crotonase/enoyl-CoA hydratase family protein</fullName>
    </submittedName>
</protein>
<keyword evidence="11" id="KW-1185">Reference proteome</keyword>
<dbReference type="KEGG" id="snan:I6N98_07185"/>
<dbReference type="GO" id="GO:0006635">
    <property type="term" value="P:fatty acid beta-oxidation"/>
    <property type="evidence" value="ECO:0007669"/>
    <property type="project" value="UniProtKB-UniPathway"/>
</dbReference>
<dbReference type="SUPFAM" id="SSF52096">
    <property type="entry name" value="ClpP/crotonase"/>
    <property type="match status" value="1"/>
</dbReference>
<dbReference type="AlphaFoldDB" id="A0A7T4R3K4"/>
<gene>
    <name evidence="10" type="ORF">I6N98_07185</name>
</gene>
<dbReference type="Gene3D" id="1.10.12.10">
    <property type="entry name" value="Lyase 2-enoyl-coa Hydratase, Chain A, domain 2"/>
    <property type="match status" value="1"/>
</dbReference>
<keyword evidence="7" id="KW-0576">Peroxisome</keyword>
<sequence length="277" mass="30767">MQTVTPPTYQTLAVRMEHHVAWVALNRPEKANAMNMPMWDELQQCFEWLDDEACVRAVVICGEGKNFCAGIDLGMLQELTAEKNTIPEAARQAEWFRRRIMRLQDNLTAIERCRKPVLAAIQGNCVGGAVDLISACDMRYCCDGAVFSIKESDLGIVADVGTLQRLPKLISPGVVRELAYTARKFDASEAERIGLVNRCYASYETMIDEVSALAQNIARKSPLVIRGTKEMLNYSRDHSVEDSLRYVATWNGGTLSQDDVLKAITAAGSGESPDYHD</sequence>
<evidence type="ECO:0000256" key="4">
    <source>
        <dbReference type="ARBA" id="ARBA00022832"/>
    </source>
</evidence>
<dbReference type="NCBIfam" id="NF004794">
    <property type="entry name" value="PRK06142.1"/>
    <property type="match status" value="1"/>
</dbReference>
<comment type="similarity">
    <text evidence="3 9">Belongs to the enoyl-CoA hydratase/isomerase family.</text>
</comment>
<dbReference type="InterPro" id="IPR018376">
    <property type="entry name" value="Enoyl-CoA_hyd/isom_CS"/>
</dbReference>
<comment type="subcellular location">
    <subcellularLocation>
        <location evidence="1">Peroxisome</location>
    </subcellularLocation>
</comment>
<evidence type="ECO:0000313" key="10">
    <source>
        <dbReference type="EMBL" id="QQD19624.1"/>
    </source>
</evidence>
<evidence type="ECO:0000313" key="11">
    <source>
        <dbReference type="Proteomes" id="UP000596063"/>
    </source>
</evidence>
<keyword evidence="5" id="KW-0007">Acetylation</keyword>
<evidence type="ECO:0000256" key="1">
    <source>
        <dbReference type="ARBA" id="ARBA00004275"/>
    </source>
</evidence>
<dbReference type="FunFam" id="3.90.226.10:FF:000024">
    <property type="entry name" value="Delta3,5-delta2,4-dienoyl-CoA isomerase"/>
    <property type="match status" value="1"/>
</dbReference>
<evidence type="ECO:0000256" key="8">
    <source>
        <dbReference type="ARBA" id="ARBA00023235"/>
    </source>
</evidence>
<dbReference type="Proteomes" id="UP000596063">
    <property type="component" value="Chromosome"/>
</dbReference>
<dbReference type="GO" id="GO:0005737">
    <property type="term" value="C:cytoplasm"/>
    <property type="evidence" value="ECO:0007669"/>
    <property type="project" value="UniProtKB-ARBA"/>
</dbReference>
<reference evidence="10 11" key="1">
    <citation type="submission" date="2020-12" db="EMBL/GenBank/DDBJ databases">
        <authorList>
            <person name="Shan Y."/>
        </authorList>
    </citation>
    <scope>NUCLEOTIDE SEQUENCE [LARGE SCALE GENOMIC DNA]</scope>
    <source>
        <strain evidence="11">csc3.9</strain>
    </source>
</reference>
<proteinExistence type="inferred from homology"/>
<dbReference type="UniPathway" id="UPA00659"/>
<evidence type="ECO:0000256" key="5">
    <source>
        <dbReference type="ARBA" id="ARBA00022990"/>
    </source>
</evidence>
<dbReference type="InterPro" id="IPR014748">
    <property type="entry name" value="Enoyl-CoA_hydra_C"/>
</dbReference>
<evidence type="ECO:0000256" key="3">
    <source>
        <dbReference type="ARBA" id="ARBA00005254"/>
    </source>
</evidence>
<dbReference type="EMBL" id="CP066167">
    <property type="protein sequence ID" value="QQD19624.1"/>
    <property type="molecule type" value="Genomic_DNA"/>
</dbReference>
<dbReference type="InterPro" id="IPR029045">
    <property type="entry name" value="ClpP/crotonase-like_dom_sf"/>
</dbReference>
<dbReference type="Gene3D" id="3.90.226.10">
    <property type="entry name" value="2-enoyl-CoA Hydratase, Chain A, domain 1"/>
    <property type="match status" value="1"/>
</dbReference>